<dbReference type="Proteomes" id="UP000827092">
    <property type="component" value="Unassembled WGS sequence"/>
</dbReference>
<feature type="compositionally biased region" description="Basic and acidic residues" evidence="1">
    <location>
        <begin position="51"/>
        <end position="70"/>
    </location>
</feature>
<evidence type="ECO:0000256" key="1">
    <source>
        <dbReference type="SAM" id="MobiDB-lite"/>
    </source>
</evidence>
<comment type="caution">
    <text evidence="3">The sequence shown here is derived from an EMBL/GenBank/DDBJ whole genome shotgun (WGS) entry which is preliminary data.</text>
</comment>
<accession>A0AAV6THV6</accession>
<keyword evidence="2" id="KW-0732">Signal</keyword>
<organism evidence="3 4">
    <name type="scientific">Oedothorax gibbosus</name>
    <dbReference type="NCBI Taxonomy" id="931172"/>
    <lineage>
        <taxon>Eukaryota</taxon>
        <taxon>Metazoa</taxon>
        <taxon>Ecdysozoa</taxon>
        <taxon>Arthropoda</taxon>
        <taxon>Chelicerata</taxon>
        <taxon>Arachnida</taxon>
        <taxon>Araneae</taxon>
        <taxon>Araneomorphae</taxon>
        <taxon>Entelegynae</taxon>
        <taxon>Araneoidea</taxon>
        <taxon>Linyphiidae</taxon>
        <taxon>Erigoninae</taxon>
        <taxon>Oedothorax</taxon>
    </lineage>
</organism>
<evidence type="ECO:0000313" key="4">
    <source>
        <dbReference type="Proteomes" id="UP000827092"/>
    </source>
</evidence>
<keyword evidence="4" id="KW-1185">Reference proteome</keyword>
<feature type="region of interest" description="Disordered" evidence="1">
    <location>
        <begin position="34"/>
        <end position="70"/>
    </location>
</feature>
<dbReference type="EMBL" id="JAFNEN010004528">
    <property type="protein sequence ID" value="KAG8171050.1"/>
    <property type="molecule type" value="Genomic_DNA"/>
</dbReference>
<evidence type="ECO:0000313" key="3">
    <source>
        <dbReference type="EMBL" id="KAG8171050.1"/>
    </source>
</evidence>
<feature type="chain" id="PRO_5043395006" description="Secreted protein" evidence="2">
    <location>
        <begin position="30"/>
        <end position="70"/>
    </location>
</feature>
<gene>
    <name evidence="3" type="ORF">JTE90_011170</name>
</gene>
<protein>
    <recommendedName>
        <fullName evidence="5">Secreted protein</fullName>
    </recommendedName>
</protein>
<dbReference type="AlphaFoldDB" id="A0AAV6THV6"/>
<reference evidence="3 4" key="1">
    <citation type="journal article" date="2022" name="Nat. Ecol. Evol.">
        <title>A masculinizing supergene underlies an exaggerated male reproductive morph in a spider.</title>
        <authorList>
            <person name="Hendrickx F."/>
            <person name="De Corte Z."/>
            <person name="Sonet G."/>
            <person name="Van Belleghem S.M."/>
            <person name="Kostlbacher S."/>
            <person name="Vangestel C."/>
        </authorList>
    </citation>
    <scope>NUCLEOTIDE SEQUENCE [LARGE SCALE GENOMIC DNA]</scope>
    <source>
        <strain evidence="3">W744_W776</strain>
    </source>
</reference>
<proteinExistence type="predicted"/>
<evidence type="ECO:0000256" key="2">
    <source>
        <dbReference type="SAM" id="SignalP"/>
    </source>
</evidence>
<name>A0AAV6THV6_9ARAC</name>
<evidence type="ECO:0008006" key="5">
    <source>
        <dbReference type="Google" id="ProtNLM"/>
    </source>
</evidence>
<feature type="compositionally biased region" description="Polar residues" evidence="1">
    <location>
        <begin position="37"/>
        <end position="47"/>
    </location>
</feature>
<feature type="signal peptide" evidence="2">
    <location>
        <begin position="1"/>
        <end position="29"/>
    </location>
</feature>
<sequence length="70" mass="8310">MRISVVLKESKFFQHILLYVMVLVVPSLQREYDDQGWAQQPRQQSLQLFGDPHHPRQQDNPSEPKKPKKL</sequence>